<evidence type="ECO:0000313" key="2">
    <source>
        <dbReference type="Proteomes" id="UP000178472"/>
    </source>
</evidence>
<dbReference type="EMBL" id="MHLT01000051">
    <property type="protein sequence ID" value="OGZ15731.1"/>
    <property type="molecule type" value="Genomic_DNA"/>
</dbReference>
<comment type="caution">
    <text evidence="1">The sequence shown here is derived from an EMBL/GenBank/DDBJ whole genome shotgun (WGS) entry which is preliminary data.</text>
</comment>
<evidence type="ECO:0000313" key="1">
    <source>
        <dbReference type="EMBL" id="OGZ15731.1"/>
    </source>
</evidence>
<reference evidence="1 2" key="1">
    <citation type="journal article" date="2016" name="Nat. Commun.">
        <title>Thousands of microbial genomes shed light on interconnected biogeochemical processes in an aquifer system.</title>
        <authorList>
            <person name="Anantharaman K."/>
            <person name="Brown C.T."/>
            <person name="Hug L.A."/>
            <person name="Sharon I."/>
            <person name="Castelle C.J."/>
            <person name="Probst A.J."/>
            <person name="Thomas B.C."/>
            <person name="Singh A."/>
            <person name="Wilkins M.J."/>
            <person name="Karaoz U."/>
            <person name="Brodie E.L."/>
            <person name="Williams K.H."/>
            <person name="Hubbard S.S."/>
            <person name="Banfield J.F."/>
        </authorList>
    </citation>
    <scope>NUCLEOTIDE SEQUENCE [LARGE SCALE GENOMIC DNA]</scope>
</reference>
<organism evidence="1 2">
    <name type="scientific">Candidatus Lloydbacteria bacterium RIFCSPLOWO2_12_FULL_51_9</name>
    <dbReference type="NCBI Taxonomy" id="1798669"/>
    <lineage>
        <taxon>Bacteria</taxon>
        <taxon>Candidatus Lloydiibacteriota</taxon>
    </lineage>
</organism>
<name>A0A1G2DRZ7_9BACT</name>
<protein>
    <submittedName>
        <fullName evidence="1">Uncharacterized protein</fullName>
    </submittedName>
</protein>
<gene>
    <name evidence="1" type="ORF">A3G11_01525</name>
</gene>
<dbReference type="AlphaFoldDB" id="A0A1G2DRZ7"/>
<sequence>MTPERWETIKESVKKQFTVIEQGNEDLIVETADGQIKQGTAEFVVFESPLGRTKLQFQKKPKMEEKKYFYSKREGDAARVEYKFSEKETVFTFKAYKWDDIEDEWREIDPKTFE</sequence>
<dbReference type="Proteomes" id="UP000178472">
    <property type="component" value="Unassembled WGS sequence"/>
</dbReference>
<proteinExistence type="predicted"/>
<accession>A0A1G2DRZ7</accession>